<dbReference type="Proteomes" id="UP000054538">
    <property type="component" value="Unassembled WGS sequence"/>
</dbReference>
<dbReference type="HOGENOM" id="CLU_006784_2_0_1"/>
<feature type="region of interest" description="Disordered" evidence="1">
    <location>
        <begin position="112"/>
        <end position="173"/>
    </location>
</feature>
<reference evidence="2 3" key="1">
    <citation type="submission" date="2014-04" db="EMBL/GenBank/DDBJ databases">
        <authorList>
            <consortium name="DOE Joint Genome Institute"/>
            <person name="Kuo A."/>
            <person name="Kohler A."/>
            <person name="Jargeat P."/>
            <person name="Nagy L.G."/>
            <person name="Floudas D."/>
            <person name="Copeland A."/>
            <person name="Barry K.W."/>
            <person name="Cichocki N."/>
            <person name="Veneault-Fourrey C."/>
            <person name="LaButti K."/>
            <person name="Lindquist E.A."/>
            <person name="Lipzen A."/>
            <person name="Lundell T."/>
            <person name="Morin E."/>
            <person name="Murat C."/>
            <person name="Sun H."/>
            <person name="Tunlid A."/>
            <person name="Henrissat B."/>
            <person name="Grigoriev I.V."/>
            <person name="Hibbett D.S."/>
            <person name="Martin F."/>
            <person name="Nordberg H.P."/>
            <person name="Cantor M.N."/>
            <person name="Hua S.X."/>
        </authorList>
    </citation>
    <scope>NUCLEOTIDE SEQUENCE [LARGE SCALE GENOMIC DNA]</scope>
    <source>
        <strain evidence="2 3">Ve08.2h10</strain>
    </source>
</reference>
<dbReference type="PANTHER" id="PTHR46579:SF1">
    <property type="entry name" value="F5_8 TYPE C DOMAIN-CONTAINING PROTEIN"/>
    <property type="match status" value="1"/>
</dbReference>
<name>A0A0D0DK41_9AGAM</name>
<dbReference type="EMBL" id="KN825380">
    <property type="protein sequence ID" value="KIK91508.1"/>
    <property type="molecule type" value="Genomic_DNA"/>
</dbReference>
<keyword evidence="3" id="KW-1185">Reference proteome</keyword>
<dbReference type="PANTHER" id="PTHR46579">
    <property type="entry name" value="F5/8 TYPE C DOMAIN-CONTAINING PROTEIN-RELATED"/>
    <property type="match status" value="1"/>
</dbReference>
<dbReference type="AlphaFoldDB" id="A0A0D0DK41"/>
<dbReference type="InParanoid" id="A0A0D0DK41"/>
<reference evidence="3" key="2">
    <citation type="submission" date="2015-01" db="EMBL/GenBank/DDBJ databases">
        <title>Evolutionary Origins and Diversification of the Mycorrhizal Mutualists.</title>
        <authorList>
            <consortium name="DOE Joint Genome Institute"/>
            <consortium name="Mycorrhizal Genomics Consortium"/>
            <person name="Kohler A."/>
            <person name="Kuo A."/>
            <person name="Nagy L.G."/>
            <person name="Floudas D."/>
            <person name="Copeland A."/>
            <person name="Barry K.W."/>
            <person name="Cichocki N."/>
            <person name="Veneault-Fourrey C."/>
            <person name="LaButti K."/>
            <person name="Lindquist E.A."/>
            <person name="Lipzen A."/>
            <person name="Lundell T."/>
            <person name="Morin E."/>
            <person name="Murat C."/>
            <person name="Riley R."/>
            <person name="Ohm R."/>
            <person name="Sun H."/>
            <person name="Tunlid A."/>
            <person name="Henrissat B."/>
            <person name="Grigoriev I.V."/>
            <person name="Hibbett D.S."/>
            <person name="Martin F."/>
        </authorList>
    </citation>
    <scope>NUCLEOTIDE SEQUENCE [LARGE SCALE GENOMIC DNA]</scope>
    <source>
        <strain evidence="3">Ve08.2h10</strain>
    </source>
</reference>
<dbReference type="OrthoDB" id="3248986at2759"/>
<evidence type="ECO:0000313" key="2">
    <source>
        <dbReference type="EMBL" id="KIK91508.1"/>
    </source>
</evidence>
<dbReference type="STRING" id="930991.A0A0D0DK41"/>
<proteinExistence type="predicted"/>
<sequence length="1079" mass="123350">MANRRLEWCYCYNCSLCPAGRKLQEHRTWVRHQEADEERKDEDERLCNLQSIQRDASRAPTPAQHHSAAMLGGLQLWPTQLDLGMANTPPNTPPVQSMRVPLQDHDMEYAMDGFANDSDSGDDRMSLFSNDSMEEHSRKLLPHNLNSDDEFNDSSSNSSRSDDSSDGSTDLVHDPLFLHRDNMVDSDEEDEMDIIIEDCDLPPAFDKHSAIRNGYVRAYVAAAYKGASHELVRIMLDGTAVQLRSAFEDIGDPSHLSGLETMAQTLRTVERRLGVDLTSIIVYYFLCPVCWNLHHPNQLSDPSFMAKCTTEDCDGILYTMRTTNKRLKRVPTKVLPYAQPKRAIQRWLLRPGKYEHLQHWRNDDDGAGRSPPLLDRGLDVFVNPDQPMHDMHDAWGWCAITAGLERRRGGPWTVQDIDIKELNQRFVSLPCGLVWQVNLDWFQPVKRGNHSTGALYMTCCNNPRGVRYLVEETFLVMVIPGPNEPTLDQINKIMELFVRDMNDLYRVFYVPGHPTKEPIHLIINTEVSDLPASRKTEGLASFSSKLFMCPQCKTSSFMLSDPDGFDPTKFVLRDPWRYIKYAFRSHDVDPEEAAEIFERRGVSWSSFALLPCWLPSVNSVVEFMHCVYLCLVKHLTKVILLQSGMFNTQPESDRKPLVLIEEFFSHVVWPASVSRLPPSIVKNSSSVKADQWRLHISVLFIALYVAWEVDRTIPDVEPSPSAPNTKHAAAQEKMEKTLRKRRMEALLASEPRPTPEQLDRSWARMGCHLTPYFHFAQHFQRQFLQFGPCYAIWAFPYERNNGFLGRTNHNNHKGGELECTMMRRWWKGFVVHDLVSTLSWADCKTSGLIISPTSWRLYDPSPMFHAKIKTTSIFWSHVSKVVFGPDEVPYKNINILLASTKMRIHSAITGQLEFPQQKKQLNVHVLGEEVYGLILEYLQHRWCGTDMIHADVVLTNTGICFMGDVTSFANITVDALWYGAANEPRGRRGRYAYIDGRNAVEIQWIFTITMQSRAHHVPLTTTVAMVRRFVTSVDIPAFPWDLWAPDLGVQSWHGNMMGDLEVVAVEQLSGQLILAPIKV</sequence>
<accession>A0A0D0DK41</accession>
<organism evidence="2 3">
    <name type="scientific">Paxillus rubicundulus Ve08.2h10</name>
    <dbReference type="NCBI Taxonomy" id="930991"/>
    <lineage>
        <taxon>Eukaryota</taxon>
        <taxon>Fungi</taxon>
        <taxon>Dikarya</taxon>
        <taxon>Basidiomycota</taxon>
        <taxon>Agaricomycotina</taxon>
        <taxon>Agaricomycetes</taxon>
        <taxon>Agaricomycetidae</taxon>
        <taxon>Boletales</taxon>
        <taxon>Paxilineae</taxon>
        <taxon>Paxillaceae</taxon>
        <taxon>Paxillus</taxon>
    </lineage>
</organism>
<evidence type="ECO:0000313" key="3">
    <source>
        <dbReference type="Proteomes" id="UP000054538"/>
    </source>
</evidence>
<evidence type="ECO:0000256" key="1">
    <source>
        <dbReference type="SAM" id="MobiDB-lite"/>
    </source>
</evidence>
<gene>
    <name evidence="2" type="ORF">PAXRUDRAFT_797245</name>
</gene>
<protein>
    <submittedName>
        <fullName evidence="2">Uncharacterized protein</fullName>
    </submittedName>
</protein>